<sequence>MTSQLQFDISVCTVADAQGIGRVNMSAFWDDVNWQLVWATKTLDYVVQQNAKRLPHSLALASSRIHQRHLKVVDSATGIVVGYGRFILPEQLKNEWLDAQVPEPPAEDKDKLLELYNSADWSMTHVADDVDAPVTELKHKHFRTENIVLDRLAVLPEYQRRGIGKLLLSQVVEVADQFGVDISVLGKPKGTSLYSKHGFKILGTITQNLAQFGGTDNYTWSVLEYEAKKN</sequence>
<evidence type="ECO:0000259" key="1">
    <source>
        <dbReference type="PROSITE" id="PS51186"/>
    </source>
</evidence>
<feature type="domain" description="N-acetyltransferase" evidence="1">
    <location>
        <begin position="79"/>
        <end position="230"/>
    </location>
</feature>
<dbReference type="PANTHER" id="PTHR42791:SF2">
    <property type="entry name" value="N-ACETYLTRANSFERASE DOMAIN-CONTAINING PROTEIN"/>
    <property type="match status" value="1"/>
</dbReference>
<comment type="caution">
    <text evidence="2">The sequence shown here is derived from an EMBL/GenBank/DDBJ whole genome shotgun (WGS) entry which is preliminary data.</text>
</comment>
<dbReference type="Proteomes" id="UP001211907">
    <property type="component" value="Unassembled WGS sequence"/>
</dbReference>
<dbReference type="AlphaFoldDB" id="A0AAD5SVN3"/>
<protein>
    <recommendedName>
        <fullName evidence="1">N-acetyltransferase domain-containing protein</fullName>
    </recommendedName>
</protein>
<dbReference type="EMBL" id="JADGJH010002191">
    <property type="protein sequence ID" value="KAJ3102018.1"/>
    <property type="molecule type" value="Genomic_DNA"/>
</dbReference>
<gene>
    <name evidence="2" type="ORF">HK100_004440</name>
</gene>
<dbReference type="PANTHER" id="PTHR42791">
    <property type="entry name" value="GNAT FAMILY ACETYLTRANSFERASE"/>
    <property type="match status" value="1"/>
</dbReference>
<name>A0AAD5SVN3_9FUNG</name>
<dbReference type="InterPro" id="IPR000182">
    <property type="entry name" value="GNAT_dom"/>
</dbReference>
<dbReference type="CDD" id="cd04301">
    <property type="entry name" value="NAT_SF"/>
    <property type="match status" value="1"/>
</dbReference>
<dbReference type="SUPFAM" id="SSF55729">
    <property type="entry name" value="Acyl-CoA N-acyltransferases (Nat)"/>
    <property type="match status" value="1"/>
</dbReference>
<accession>A0AAD5SVN3</accession>
<dbReference type="InterPro" id="IPR016181">
    <property type="entry name" value="Acyl_CoA_acyltransferase"/>
</dbReference>
<organism evidence="2 3">
    <name type="scientific">Physocladia obscura</name>
    <dbReference type="NCBI Taxonomy" id="109957"/>
    <lineage>
        <taxon>Eukaryota</taxon>
        <taxon>Fungi</taxon>
        <taxon>Fungi incertae sedis</taxon>
        <taxon>Chytridiomycota</taxon>
        <taxon>Chytridiomycota incertae sedis</taxon>
        <taxon>Chytridiomycetes</taxon>
        <taxon>Chytridiales</taxon>
        <taxon>Chytriomycetaceae</taxon>
        <taxon>Physocladia</taxon>
    </lineage>
</organism>
<proteinExistence type="predicted"/>
<dbReference type="PROSITE" id="PS51186">
    <property type="entry name" value="GNAT"/>
    <property type="match status" value="1"/>
</dbReference>
<dbReference type="InterPro" id="IPR052523">
    <property type="entry name" value="Trichothecene_AcTrans"/>
</dbReference>
<evidence type="ECO:0000313" key="2">
    <source>
        <dbReference type="EMBL" id="KAJ3102018.1"/>
    </source>
</evidence>
<evidence type="ECO:0000313" key="3">
    <source>
        <dbReference type="Proteomes" id="UP001211907"/>
    </source>
</evidence>
<dbReference type="Gene3D" id="3.40.630.30">
    <property type="match status" value="1"/>
</dbReference>
<reference evidence="2" key="1">
    <citation type="submission" date="2020-05" db="EMBL/GenBank/DDBJ databases">
        <title>Phylogenomic resolution of chytrid fungi.</title>
        <authorList>
            <person name="Stajich J.E."/>
            <person name="Amses K."/>
            <person name="Simmons R."/>
            <person name="Seto K."/>
            <person name="Myers J."/>
            <person name="Bonds A."/>
            <person name="Quandt C.A."/>
            <person name="Barry K."/>
            <person name="Liu P."/>
            <person name="Grigoriev I."/>
            <person name="Longcore J.E."/>
            <person name="James T.Y."/>
        </authorList>
    </citation>
    <scope>NUCLEOTIDE SEQUENCE</scope>
    <source>
        <strain evidence="2">JEL0513</strain>
    </source>
</reference>
<keyword evidence="3" id="KW-1185">Reference proteome</keyword>
<dbReference type="GO" id="GO:0016747">
    <property type="term" value="F:acyltransferase activity, transferring groups other than amino-acyl groups"/>
    <property type="evidence" value="ECO:0007669"/>
    <property type="project" value="InterPro"/>
</dbReference>
<dbReference type="Pfam" id="PF13508">
    <property type="entry name" value="Acetyltransf_7"/>
    <property type="match status" value="1"/>
</dbReference>